<dbReference type="Pfam" id="PF00589">
    <property type="entry name" value="Phage_integrase"/>
    <property type="match status" value="1"/>
</dbReference>
<dbReference type="PROSITE" id="PS51898">
    <property type="entry name" value="TYR_RECOMBINASE"/>
    <property type="match status" value="1"/>
</dbReference>
<evidence type="ECO:0000259" key="4">
    <source>
        <dbReference type="PROSITE" id="PS51898"/>
    </source>
</evidence>
<dbReference type="InterPro" id="IPR028259">
    <property type="entry name" value="AP2-like_int_N"/>
</dbReference>
<dbReference type="PANTHER" id="PTHR30349:SF91">
    <property type="entry name" value="INTA PROTEIN"/>
    <property type="match status" value="1"/>
</dbReference>
<dbReference type="RefSeq" id="WP_152170044.1">
    <property type="nucleotide sequence ID" value="NZ_CP045096.1"/>
</dbReference>
<dbReference type="EMBL" id="CP045096">
    <property type="protein sequence ID" value="QFQ98588.1"/>
    <property type="molecule type" value="Genomic_DNA"/>
</dbReference>
<sequence>MAADPIKKVTLASGKVRYRFVVDVGRHPETGERQQVTRTFDTKTEAKDEYARIRHERAAGTLVVPAKTTVAQLIDMWLREATVDVEAATKRSYEDAMRYVRTRLGEKRVQELATADVQDLVEWMLTSARRIGGKPGTGLSVRTVDLTLGRLRAALNMAVRDRLVVRNVAEYAKVPRQARKDDRARRRARRPWTEDEVKVFLAHCAGGRLYAVMLLSLIGLRPAEVCGLRWVDVDLDAGTLSVEWTRTLVAGVVIEKDTKSTAGERGLPLPAPVLAALKVFRRRQTAERLAGGEGYDASGRVVVDELGAAVKTDWLRRQAYKLMEEAEVRRVRLYDARHACLSWMANNGVPDTVVSAWAGHADLGFTKRTYVHPDPQSLKAGSDRLADLLG</sequence>
<dbReference type="GO" id="GO:0006310">
    <property type="term" value="P:DNA recombination"/>
    <property type="evidence" value="ECO:0007669"/>
    <property type="project" value="UniProtKB-KW"/>
</dbReference>
<keyword evidence="1 3" id="KW-0238">DNA-binding</keyword>
<dbReference type="Gene3D" id="1.10.443.10">
    <property type="entry name" value="Intergrase catalytic core"/>
    <property type="match status" value="1"/>
</dbReference>
<dbReference type="AlphaFoldDB" id="A0A5P8K713"/>
<dbReference type="Gene3D" id="1.10.150.130">
    <property type="match status" value="1"/>
</dbReference>
<dbReference type="Proteomes" id="UP000327294">
    <property type="component" value="Chromosome"/>
</dbReference>
<gene>
    <name evidence="6" type="ORF">F9278_23210</name>
</gene>
<dbReference type="InterPro" id="IPR002104">
    <property type="entry name" value="Integrase_catalytic"/>
</dbReference>
<dbReference type="InterPro" id="IPR044068">
    <property type="entry name" value="CB"/>
</dbReference>
<dbReference type="Pfam" id="PF14657">
    <property type="entry name" value="Arm-DNA-bind_4"/>
    <property type="match status" value="1"/>
</dbReference>
<protein>
    <submittedName>
        <fullName evidence="6">Site-specific integrase</fullName>
    </submittedName>
</protein>
<keyword evidence="2" id="KW-0233">DNA recombination</keyword>
<evidence type="ECO:0000313" key="6">
    <source>
        <dbReference type="EMBL" id="QFQ98588.1"/>
    </source>
</evidence>
<evidence type="ECO:0000259" key="5">
    <source>
        <dbReference type="PROSITE" id="PS51900"/>
    </source>
</evidence>
<dbReference type="InterPro" id="IPR013762">
    <property type="entry name" value="Integrase-like_cat_sf"/>
</dbReference>
<name>A0A5P8K713_9ACTN</name>
<dbReference type="InterPro" id="IPR011010">
    <property type="entry name" value="DNA_brk_join_enz"/>
</dbReference>
<evidence type="ECO:0000256" key="1">
    <source>
        <dbReference type="ARBA" id="ARBA00023125"/>
    </source>
</evidence>
<evidence type="ECO:0000256" key="2">
    <source>
        <dbReference type="ARBA" id="ARBA00023172"/>
    </source>
</evidence>
<dbReference type="InterPro" id="IPR010998">
    <property type="entry name" value="Integrase_recombinase_N"/>
</dbReference>
<accession>A0A5P8K713</accession>
<evidence type="ECO:0000313" key="7">
    <source>
        <dbReference type="Proteomes" id="UP000327294"/>
    </source>
</evidence>
<proteinExistence type="predicted"/>
<keyword evidence="7" id="KW-1185">Reference proteome</keyword>
<dbReference type="PANTHER" id="PTHR30349">
    <property type="entry name" value="PHAGE INTEGRASE-RELATED"/>
    <property type="match status" value="1"/>
</dbReference>
<feature type="domain" description="Tyr recombinase" evidence="4">
    <location>
        <begin position="187"/>
        <end position="383"/>
    </location>
</feature>
<evidence type="ECO:0000256" key="3">
    <source>
        <dbReference type="PROSITE-ProRule" id="PRU01248"/>
    </source>
</evidence>
<reference evidence="6 7" key="1">
    <citation type="submission" date="2019-10" db="EMBL/GenBank/DDBJ databases">
        <title>Streptomyces sp. strain GY16 isolated from leaves of Broussonetia papyrifera.</title>
        <authorList>
            <person name="Mo P."/>
        </authorList>
    </citation>
    <scope>NUCLEOTIDE SEQUENCE [LARGE SCALE GENOMIC DNA]</scope>
    <source>
        <strain evidence="6 7">GY16</strain>
    </source>
</reference>
<dbReference type="CDD" id="cd01189">
    <property type="entry name" value="INT_ICEBs1_C_like"/>
    <property type="match status" value="1"/>
</dbReference>
<organism evidence="6 7">
    <name type="scientific">Streptomyces phaeolivaceus</name>
    <dbReference type="NCBI Taxonomy" id="2653200"/>
    <lineage>
        <taxon>Bacteria</taxon>
        <taxon>Bacillati</taxon>
        <taxon>Actinomycetota</taxon>
        <taxon>Actinomycetes</taxon>
        <taxon>Kitasatosporales</taxon>
        <taxon>Streptomycetaceae</taxon>
        <taxon>Streptomyces</taxon>
    </lineage>
</organism>
<dbReference type="GO" id="GO:0003677">
    <property type="term" value="F:DNA binding"/>
    <property type="evidence" value="ECO:0007669"/>
    <property type="project" value="UniProtKB-UniRule"/>
</dbReference>
<dbReference type="SUPFAM" id="SSF56349">
    <property type="entry name" value="DNA breaking-rejoining enzymes"/>
    <property type="match status" value="1"/>
</dbReference>
<dbReference type="KEGG" id="sphv:F9278_23210"/>
<dbReference type="InterPro" id="IPR050090">
    <property type="entry name" value="Tyrosine_recombinase_XerCD"/>
</dbReference>
<feature type="domain" description="Core-binding (CB)" evidence="5">
    <location>
        <begin position="68"/>
        <end position="159"/>
    </location>
</feature>
<dbReference type="GO" id="GO:0015074">
    <property type="term" value="P:DNA integration"/>
    <property type="evidence" value="ECO:0007669"/>
    <property type="project" value="InterPro"/>
</dbReference>
<dbReference type="PROSITE" id="PS51900">
    <property type="entry name" value="CB"/>
    <property type="match status" value="1"/>
</dbReference>